<dbReference type="Pfam" id="PF00970">
    <property type="entry name" value="FAD_binding_6"/>
    <property type="match status" value="1"/>
</dbReference>
<proteinExistence type="inferred from homology"/>
<dbReference type="InterPro" id="IPR039261">
    <property type="entry name" value="FNR_nucleotide-bd"/>
</dbReference>
<dbReference type="Pfam" id="PF00175">
    <property type="entry name" value="NAD_binding_1"/>
    <property type="match status" value="1"/>
</dbReference>
<gene>
    <name evidence="6" type="ORF">Q8A64_09070</name>
</gene>
<evidence type="ECO:0000313" key="6">
    <source>
        <dbReference type="EMBL" id="MDQ9170562.1"/>
    </source>
</evidence>
<dbReference type="InterPro" id="IPR008333">
    <property type="entry name" value="Cbr1-like_FAD-bd_dom"/>
</dbReference>
<dbReference type="GO" id="GO:0004324">
    <property type="term" value="F:ferredoxin-NADP+ reductase activity"/>
    <property type="evidence" value="ECO:0007669"/>
    <property type="project" value="UniProtKB-EC"/>
</dbReference>
<organism evidence="6 7">
    <name type="scientific">Keguizhuia sedimenti</name>
    <dbReference type="NCBI Taxonomy" id="3064264"/>
    <lineage>
        <taxon>Bacteria</taxon>
        <taxon>Pseudomonadati</taxon>
        <taxon>Pseudomonadota</taxon>
        <taxon>Betaproteobacteria</taxon>
        <taxon>Burkholderiales</taxon>
        <taxon>Oxalobacteraceae</taxon>
        <taxon>Keguizhuia</taxon>
    </lineage>
</organism>
<dbReference type="PANTHER" id="PTHR47878:SF2">
    <property type="entry name" value="OXIDOREDUCTASE FAD_NAD(P)-BINDING DOMAIN PROTEIN"/>
    <property type="match status" value="1"/>
</dbReference>
<evidence type="ECO:0000259" key="5">
    <source>
        <dbReference type="PROSITE" id="PS51384"/>
    </source>
</evidence>
<dbReference type="InterPro" id="IPR051930">
    <property type="entry name" value="FNR_type-1"/>
</dbReference>
<evidence type="ECO:0000313" key="7">
    <source>
        <dbReference type="Proteomes" id="UP001225596"/>
    </source>
</evidence>
<evidence type="ECO:0000256" key="4">
    <source>
        <dbReference type="ARBA" id="ARBA00047776"/>
    </source>
</evidence>
<keyword evidence="3" id="KW-0547">Nucleotide-binding</keyword>
<dbReference type="EC" id="1.18.1.2" evidence="2"/>
<dbReference type="SUPFAM" id="SSF52343">
    <property type="entry name" value="Ferredoxin reductase-like, C-terminal NADP-linked domain"/>
    <property type="match status" value="1"/>
</dbReference>
<name>A0ABU1BNQ8_9BURK</name>
<evidence type="ECO:0000256" key="1">
    <source>
        <dbReference type="ARBA" id="ARBA00008312"/>
    </source>
</evidence>
<accession>A0ABU1BNQ8</accession>
<dbReference type="SUPFAM" id="SSF63380">
    <property type="entry name" value="Riboflavin synthase domain-like"/>
    <property type="match status" value="1"/>
</dbReference>
<sequence length="267" mass="29844">MSNQALASDKATLETVTQVKRWTDNLLTFKTTKPAGYRFDAGQYARLGLFIDGQMVWRAYSLTSAPDDDFLEYYGVIVPGGMFTTELEKIKPGDSIWTEKQVYGFMTPGRFTDGSELWMLATGTGLGPYVSILRDPEVWQRFRHLVLVHCVRHADELAYQDELNLLKDSPPGGKEGAAELKIVQSVTRDPGTATAAQPGVLHGRITTLLNNGELEKHVGLPITIESSRIMLCGNPSMIEETRAILHHRGLRPCRRAMPGQFVTENYW</sequence>
<keyword evidence="7" id="KW-1185">Reference proteome</keyword>
<dbReference type="Proteomes" id="UP001225596">
    <property type="component" value="Unassembled WGS sequence"/>
</dbReference>
<protein>
    <recommendedName>
        <fullName evidence="2">ferredoxin--NADP(+) reductase</fullName>
        <ecNumber evidence="2">1.18.1.2</ecNumber>
    </recommendedName>
</protein>
<dbReference type="InterPro" id="IPR017938">
    <property type="entry name" value="Riboflavin_synthase-like_b-brl"/>
</dbReference>
<dbReference type="EMBL" id="JAUYVH010000004">
    <property type="protein sequence ID" value="MDQ9170562.1"/>
    <property type="molecule type" value="Genomic_DNA"/>
</dbReference>
<feature type="domain" description="FAD-binding FR-type" evidence="5">
    <location>
        <begin position="9"/>
        <end position="109"/>
    </location>
</feature>
<dbReference type="CDD" id="cd06195">
    <property type="entry name" value="FNR1"/>
    <property type="match status" value="1"/>
</dbReference>
<evidence type="ECO:0000256" key="3">
    <source>
        <dbReference type="ARBA" id="ARBA00022741"/>
    </source>
</evidence>
<dbReference type="PROSITE" id="PS51384">
    <property type="entry name" value="FAD_FR"/>
    <property type="match status" value="1"/>
</dbReference>
<reference evidence="6 7" key="1">
    <citation type="submission" date="2023-08" db="EMBL/GenBank/DDBJ databases">
        <title>Oxalobacteraceae gen .nov., isolated from river sludge outside the plant.</title>
        <authorList>
            <person name="Zhao S.Y."/>
        </authorList>
    </citation>
    <scope>NUCLEOTIDE SEQUENCE [LARGE SCALE GENOMIC DNA]</scope>
    <source>
        <strain evidence="6 7">R-40</strain>
    </source>
</reference>
<evidence type="ECO:0000256" key="2">
    <source>
        <dbReference type="ARBA" id="ARBA00013223"/>
    </source>
</evidence>
<comment type="caution">
    <text evidence="6">The sequence shown here is derived from an EMBL/GenBank/DDBJ whole genome shotgun (WGS) entry which is preliminary data.</text>
</comment>
<dbReference type="InterPro" id="IPR001433">
    <property type="entry name" value="OxRdtase_FAD/NAD-bd"/>
</dbReference>
<comment type="catalytic activity">
    <reaction evidence="4">
        <text>2 reduced [2Fe-2S]-[ferredoxin] + NADP(+) + H(+) = 2 oxidized [2Fe-2S]-[ferredoxin] + NADPH</text>
        <dbReference type="Rhea" id="RHEA:20125"/>
        <dbReference type="Rhea" id="RHEA-COMP:10000"/>
        <dbReference type="Rhea" id="RHEA-COMP:10001"/>
        <dbReference type="ChEBI" id="CHEBI:15378"/>
        <dbReference type="ChEBI" id="CHEBI:33737"/>
        <dbReference type="ChEBI" id="CHEBI:33738"/>
        <dbReference type="ChEBI" id="CHEBI:57783"/>
        <dbReference type="ChEBI" id="CHEBI:58349"/>
        <dbReference type="EC" id="1.18.1.2"/>
    </reaction>
</comment>
<keyword evidence="6" id="KW-0560">Oxidoreductase</keyword>
<dbReference type="PANTHER" id="PTHR47878">
    <property type="entry name" value="OXIDOREDUCTASE FAD/NAD(P)-BINDING DOMAIN PROTEIN"/>
    <property type="match status" value="1"/>
</dbReference>
<dbReference type="InterPro" id="IPR033892">
    <property type="entry name" value="FNR_bac"/>
</dbReference>
<dbReference type="Gene3D" id="3.40.50.80">
    <property type="entry name" value="Nucleotide-binding domain of ferredoxin-NADP reductase (FNR) module"/>
    <property type="match status" value="1"/>
</dbReference>
<comment type="similarity">
    <text evidence="1">Belongs to the ferredoxin--NADP reductase type 1 family.</text>
</comment>
<dbReference type="Gene3D" id="2.40.30.10">
    <property type="entry name" value="Translation factors"/>
    <property type="match status" value="1"/>
</dbReference>
<dbReference type="InterPro" id="IPR017927">
    <property type="entry name" value="FAD-bd_FR_type"/>
</dbReference>
<dbReference type="RefSeq" id="WP_338436497.1">
    <property type="nucleotide sequence ID" value="NZ_JAUYVH010000004.1"/>
</dbReference>